<dbReference type="Proteomes" id="UP001642360">
    <property type="component" value="Unassembled WGS sequence"/>
</dbReference>
<dbReference type="SUPFAM" id="SSF48403">
    <property type="entry name" value="Ankyrin repeat"/>
    <property type="match status" value="1"/>
</dbReference>
<dbReference type="Gene3D" id="1.25.40.20">
    <property type="entry name" value="Ankyrin repeat-containing domain"/>
    <property type="match status" value="1"/>
</dbReference>
<protein>
    <submittedName>
        <fullName evidence="1">Uncharacterized protein</fullName>
    </submittedName>
</protein>
<reference evidence="1 2" key="1">
    <citation type="submission" date="2024-02" db="EMBL/GenBank/DDBJ databases">
        <authorList>
            <person name="Vignale AGUSTIN F."/>
            <person name="Sosa J E."/>
            <person name="Modenutti C."/>
        </authorList>
    </citation>
    <scope>NUCLEOTIDE SEQUENCE [LARGE SCALE GENOMIC DNA]</scope>
</reference>
<comment type="caution">
    <text evidence="1">The sequence shown here is derived from an EMBL/GenBank/DDBJ whole genome shotgun (WGS) entry which is preliminary data.</text>
</comment>
<organism evidence="1 2">
    <name type="scientific">Ilex paraguariensis</name>
    <name type="common">yerba mate</name>
    <dbReference type="NCBI Taxonomy" id="185542"/>
    <lineage>
        <taxon>Eukaryota</taxon>
        <taxon>Viridiplantae</taxon>
        <taxon>Streptophyta</taxon>
        <taxon>Embryophyta</taxon>
        <taxon>Tracheophyta</taxon>
        <taxon>Spermatophyta</taxon>
        <taxon>Magnoliopsida</taxon>
        <taxon>eudicotyledons</taxon>
        <taxon>Gunneridae</taxon>
        <taxon>Pentapetalae</taxon>
        <taxon>asterids</taxon>
        <taxon>campanulids</taxon>
        <taxon>Aquifoliales</taxon>
        <taxon>Aquifoliaceae</taxon>
        <taxon>Ilex</taxon>
    </lineage>
</organism>
<gene>
    <name evidence="1" type="ORF">ILEXP_LOCUS19504</name>
</gene>
<dbReference type="InterPro" id="IPR002110">
    <property type="entry name" value="Ankyrin_rpt"/>
</dbReference>
<evidence type="ECO:0000313" key="2">
    <source>
        <dbReference type="Proteomes" id="UP001642360"/>
    </source>
</evidence>
<sequence>MANSNNEELYKAVMYKEHDRVLRHCKEIPEGPFRVLTIHDDTVLHMALYSLQVKLVTSLLDLLKEFPQDQLEQKMLLQNNTGNTILHEAAICDEFVPAAKEMLHKTPELLIKTNKFADTALFRAVRYGQVKMFQFLDKEVNKSKFIRAADRKSFYHSKRSNILHTAIITEQFGMALLIAKKYPRLVNERDEEGLTALQHLARNPAAFNEGSGWQKRYILSGVSTEDNTSVREEGKE</sequence>
<dbReference type="Pfam" id="PF12796">
    <property type="entry name" value="Ank_2"/>
    <property type="match status" value="1"/>
</dbReference>
<dbReference type="AlphaFoldDB" id="A0ABC8S3E3"/>
<proteinExistence type="predicted"/>
<name>A0ABC8S3E3_9AQUA</name>
<keyword evidence="2" id="KW-1185">Reference proteome</keyword>
<evidence type="ECO:0000313" key="1">
    <source>
        <dbReference type="EMBL" id="CAK9151345.1"/>
    </source>
</evidence>
<dbReference type="PANTHER" id="PTHR24121">
    <property type="entry name" value="NO MECHANORECEPTOR POTENTIAL C, ISOFORM D-RELATED"/>
    <property type="match status" value="1"/>
</dbReference>
<dbReference type="InterPro" id="IPR036770">
    <property type="entry name" value="Ankyrin_rpt-contain_sf"/>
</dbReference>
<dbReference type="EMBL" id="CAUOFW020002125">
    <property type="protein sequence ID" value="CAK9151345.1"/>
    <property type="molecule type" value="Genomic_DNA"/>
</dbReference>
<dbReference type="PANTHER" id="PTHR24121:SF16">
    <property type="entry name" value="NON-SPECIFIC SERINE_THREONINE PROTEIN KINASE"/>
    <property type="match status" value="1"/>
</dbReference>
<accession>A0ABC8S3E3</accession>